<evidence type="ECO:0000313" key="3">
    <source>
        <dbReference type="Proteomes" id="UP000218231"/>
    </source>
</evidence>
<sequence length="286" mass="32237">MLLLLLLPALILANPIERPEYEDYSDSLARNNFWAMCNMFGASDIQGCFNKYFNNSVTLRRKVSVKCDLIPTDSCVGYSAVDTNNRAIILVFRGTVGGLQLIYESIETAYDANVPWIGGGNVSKYFRDAFVDIWNGGMKDDFTYLKQRYPSYKLWVIGHSLGGAMASLCSSYIVANGLFASVDMMSYTFGQPRVGDANYANWHDTIVKTAYRVTHYKDPVPHLPLLNMEGYRHHKAEVYYLEDMSAGQTYTVCDDVQESKLCSDQNVIDANLNDHGSYFNYVPNCP</sequence>
<proteinExistence type="predicted"/>
<feature type="domain" description="Fungal lipase-type" evidence="1">
    <location>
        <begin position="90"/>
        <end position="227"/>
    </location>
</feature>
<dbReference type="AlphaFoldDB" id="A0A2A2KEZ9"/>
<dbReference type="EMBL" id="LIAE01008785">
    <property type="protein sequence ID" value="PAV72442.1"/>
    <property type="molecule type" value="Genomic_DNA"/>
</dbReference>
<dbReference type="Proteomes" id="UP000218231">
    <property type="component" value="Unassembled WGS sequence"/>
</dbReference>
<dbReference type="Gene3D" id="3.40.50.1820">
    <property type="entry name" value="alpha/beta hydrolase"/>
    <property type="match status" value="1"/>
</dbReference>
<dbReference type="SUPFAM" id="SSF53474">
    <property type="entry name" value="alpha/beta-Hydrolases"/>
    <property type="match status" value="1"/>
</dbReference>
<dbReference type="PANTHER" id="PTHR45908:SF8">
    <property type="entry name" value="FUNGAL LIPASE-LIKE DOMAIN-CONTAINING PROTEIN"/>
    <property type="match status" value="1"/>
</dbReference>
<comment type="caution">
    <text evidence="2">The sequence shown here is derived from an EMBL/GenBank/DDBJ whole genome shotgun (WGS) entry which is preliminary data.</text>
</comment>
<protein>
    <recommendedName>
        <fullName evidence="1">Fungal lipase-type domain-containing protein</fullName>
    </recommendedName>
</protein>
<evidence type="ECO:0000313" key="2">
    <source>
        <dbReference type="EMBL" id="PAV72442.1"/>
    </source>
</evidence>
<dbReference type="OrthoDB" id="5866690at2759"/>
<gene>
    <name evidence="2" type="ORF">WR25_02629</name>
</gene>
<dbReference type="CDD" id="cd00519">
    <property type="entry name" value="Lipase_3"/>
    <property type="match status" value="1"/>
</dbReference>
<dbReference type="GO" id="GO:0006629">
    <property type="term" value="P:lipid metabolic process"/>
    <property type="evidence" value="ECO:0007669"/>
    <property type="project" value="InterPro"/>
</dbReference>
<keyword evidence="3" id="KW-1185">Reference proteome</keyword>
<dbReference type="InterPro" id="IPR029058">
    <property type="entry name" value="AB_hydrolase_fold"/>
</dbReference>
<dbReference type="InterPro" id="IPR002921">
    <property type="entry name" value="Fungal_lipase-type"/>
</dbReference>
<dbReference type="Pfam" id="PF01764">
    <property type="entry name" value="Lipase_3"/>
    <property type="match status" value="1"/>
</dbReference>
<organism evidence="2 3">
    <name type="scientific">Diploscapter pachys</name>
    <dbReference type="NCBI Taxonomy" id="2018661"/>
    <lineage>
        <taxon>Eukaryota</taxon>
        <taxon>Metazoa</taxon>
        <taxon>Ecdysozoa</taxon>
        <taxon>Nematoda</taxon>
        <taxon>Chromadorea</taxon>
        <taxon>Rhabditida</taxon>
        <taxon>Rhabditina</taxon>
        <taxon>Rhabditomorpha</taxon>
        <taxon>Rhabditoidea</taxon>
        <taxon>Rhabditidae</taxon>
        <taxon>Diploscapter</taxon>
    </lineage>
</organism>
<accession>A0A2A2KEZ9</accession>
<dbReference type="PANTHER" id="PTHR45908">
    <property type="entry name" value="PROTEIN CBG11750-RELATED"/>
    <property type="match status" value="1"/>
</dbReference>
<reference evidence="2 3" key="1">
    <citation type="journal article" date="2017" name="Curr. Biol.">
        <title>Genome architecture and evolution of a unichromosomal asexual nematode.</title>
        <authorList>
            <person name="Fradin H."/>
            <person name="Zegar C."/>
            <person name="Gutwein M."/>
            <person name="Lucas J."/>
            <person name="Kovtun M."/>
            <person name="Corcoran D."/>
            <person name="Baugh L.R."/>
            <person name="Kiontke K."/>
            <person name="Gunsalus K."/>
            <person name="Fitch D.H."/>
            <person name="Piano F."/>
        </authorList>
    </citation>
    <scope>NUCLEOTIDE SEQUENCE [LARGE SCALE GENOMIC DNA]</scope>
    <source>
        <strain evidence="2">PF1309</strain>
    </source>
</reference>
<name>A0A2A2KEZ9_9BILA</name>
<evidence type="ECO:0000259" key="1">
    <source>
        <dbReference type="Pfam" id="PF01764"/>
    </source>
</evidence>